<evidence type="ECO:0000256" key="6">
    <source>
        <dbReference type="ARBA" id="ARBA00022827"/>
    </source>
</evidence>
<organism evidence="12 13">
    <name type="scientific">Duganella vulcania</name>
    <dbReference type="NCBI Taxonomy" id="2692166"/>
    <lineage>
        <taxon>Bacteria</taxon>
        <taxon>Pseudomonadati</taxon>
        <taxon>Pseudomonadota</taxon>
        <taxon>Betaproteobacteria</taxon>
        <taxon>Burkholderiales</taxon>
        <taxon>Oxalobacteraceae</taxon>
        <taxon>Telluria group</taxon>
        <taxon>Duganella</taxon>
    </lineage>
</organism>
<keyword evidence="4 10" id="KW-0808">Transferase</keyword>
<feature type="binding site" evidence="11">
    <location>
        <position position="306"/>
    </location>
    <ligand>
        <name>Mg(2+)</name>
        <dbReference type="ChEBI" id="CHEBI:18420"/>
    </ligand>
</feature>
<dbReference type="PIRSF" id="PIRSF006268">
    <property type="entry name" value="ApbE"/>
    <property type="match status" value="1"/>
</dbReference>
<evidence type="ECO:0000256" key="9">
    <source>
        <dbReference type="ARBA" id="ARBA00048540"/>
    </source>
</evidence>
<evidence type="ECO:0000256" key="4">
    <source>
        <dbReference type="ARBA" id="ARBA00022679"/>
    </source>
</evidence>
<dbReference type="PANTHER" id="PTHR30040">
    <property type="entry name" value="THIAMINE BIOSYNTHESIS LIPOPROTEIN APBE"/>
    <property type="match status" value="1"/>
</dbReference>
<sequence>MRRVLLPHVVSEEPAPAGGVIRDFAGRSMGTSWSVRLVAAPDDACAHVPQGLQQQLDAVVAEMSHWEIDSDLGRFNRAQAGSWQQLPPAFFDVLSFALDVARESGRAYDPCAGALVNLWGFGPHGRFGQPDFVPPSPAQIGAALALQPALLDREGRRAWQPGGVQLDLSAVAKGYSVDRLAYFLKSQGYAHCLVEVGGELRGAGVKPGGQPWWVALEQVSDARAQRPDESALEQAADAGAPQPDELVLALHGLSVATSGDYRRYFELDGKRYSHTIDPRNGMPIANDLASVTVVHPQCMAADAWSTALTVLGCEHGLRLAERHGLAARFVVRQADGGFTEHMTTHLRSMLDE</sequence>
<name>A0A845HF91_9BURK</name>
<dbReference type="RefSeq" id="WP_161090079.1">
    <property type="nucleotide sequence ID" value="NZ_WWCV01000017.1"/>
</dbReference>
<keyword evidence="7 10" id="KW-0460">Magnesium</keyword>
<comment type="caution">
    <text evidence="12">The sequence shown here is derived from an EMBL/GenBank/DDBJ whole genome shotgun (WGS) entry which is preliminary data.</text>
</comment>
<dbReference type="EMBL" id="WWCV01000017">
    <property type="protein sequence ID" value="MYN17460.1"/>
    <property type="molecule type" value="Genomic_DNA"/>
</dbReference>
<evidence type="ECO:0000256" key="1">
    <source>
        <dbReference type="ARBA" id="ARBA00011955"/>
    </source>
</evidence>
<evidence type="ECO:0000256" key="2">
    <source>
        <dbReference type="ARBA" id="ARBA00016337"/>
    </source>
</evidence>
<evidence type="ECO:0000256" key="8">
    <source>
        <dbReference type="ARBA" id="ARBA00031306"/>
    </source>
</evidence>
<dbReference type="Proteomes" id="UP000484875">
    <property type="component" value="Unassembled WGS sequence"/>
</dbReference>
<proteinExistence type="inferred from homology"/>
<reference evidence="12 13" key="1">
    <citation type="submission" date="2019-12" db="EMBL/GenBank/DDBJ databases">
        <title>Novel species isolated from a subtropical stream in China.</title>
        <authorList>
            <person name="Lu H."/>
        </authorList>
    </citation>
    <scope>NUCLEOTIDE SEQUENCE [LARGE SCALE GENOMIC DNA]</scope>
    <source>
        <strain evidence="12 13">FT107W</strain>
    </source>
</reference>
<evidence type="ECO:0000256" key="3">
    <source>
        <dbReference type="ARBA" id="ARBA00022630"/>
    </source>
</evidence>
<dbReference type="GO" id="GO:0016740">
    <property type="term" value="F:transferase activity"/>
    <property type="evidence" value="ECO:0007669"/>
    <property type="project" value="UniProtKB-UniRule"/>
</dbReference>
<comment type="catalytic activity">
    <reaction evidence="9 10">
        <text>L-threonyl-[protein] + FAD = FMN-L-threonyl-[protein] + AMP + H(+)</text>
        <dbReference type="Rhea" id="RHEA:36847"/>
        <dbReference type="Rhea" id="RHEA-COMP:11060"/>
        <dbReference type="Rhea" id="RHEA-COMP:11061"/>
        <dbReference type="ChEBI" id="CHEBI:15378"/>
        <dbReference type="ChEBI" id="CHEBI:30013"/>
        <dbReference type="ChEBI" id="CHEBI:57692"/>
        <dbReference type="ChEBI" id="CHEBI:74257"/>
        <dbReference type="ChEBI" id="CHEBI:456215"/>
        <dbReference type="EC" id="2.7.1.180"/>
    </reaction>
</comment>
<evidence type="ECO:0000256" key="5">
    <source>
        <dbReference type="ARBA" id="ARBA00022723"/>
    </source>
</evidence>
<dbReference type="PANTHER" id="PTHR30040:SF2">
    <property type="entry name" value="FAD:PROTEIN FMN TRANSFERASE"/>
    <property type="match status" value="1"/>
</dbReference>
<evidence type="ECO:0000256" key="7">
    <source>
        <dbReference type="ARBA" id="ARBA00022842"/>
    </source>
</evidence>
<keyword evidence="3 10" id="KW-0285">Flavoprotein</keyword>
<protein>
    <recommendedName>
        <fullName evidence="2 10">FAD:protein FMN transferase</fullName>
        <ecNumber evidence="1 10">2.7.1.180</ecNumber>
    </recommendedName>
    <alternativeName>
        <fullName evidence="8 10">Flavin transferase</fullName>
    </alternativeName>
</protein>
<evidence type="ECO:0000256" key="11">
    <source>
        <dbReference type="PIRSR" id="PIRSR006268-2"/>
    </source>
</evidence>
<keyword evidence="13" id="KW-1185">Reference proteome</keyword>
<dbReference type="GO" id="GO:0046872">
    <property type="term" value="F:metal ion binding"/>
    <property type="evidence" value="ECO:0007669"/>
    <property type="project" value="UniProtKB-UniRule"/>
</dbReference>
<evidence type="ECO:0000256" key="10">
    <source>
        <dbReference type="PIRNR" id="PIRNR006268"/>
    </source>
</evidence>
<dbReference type="EC" id="2.7.1.180" evidence="1 10"/>
<dbReference type="SUPFAM" id="SSF143631">
    <property type="entry name" value="ApbE-like"/>
    <property type="match status" value="1"/>
</dbReference>
<evidence type="ECO:0000313" key="12">
    <source>
        <dbReference type="EMBL" id="MYN17460.1"/>
    </source>
</evidence>
<keyword evidence="5 10" id="KW-0479">Metal-binding</keyword>
<evidence type="ECO:0000313" key="13">
    <source>
        <dbReference type="Proteomes" id="UP000484875"/>
    </source>
</evidence>
<comment type="similarity">
    <text evidence="10">Belongs to the ApbE family.</text>
</comment>
<feature type="binding site" evidence="11">
    <location>
        <position position="302"/>
    </location>
    <ligand>
        <name>Mg(2+)</name>
        <dbReference type="ChEBI" id="CHEBI:18420"/>
    </ligand>
</feature>
<dbReference type="Gene3D" id="3.10.520.10">
    <property type="entry name" value="ApbE-like domains"/>
    <property type="match status" value="1"/>
</dbReference>
<dbReference type="AlphaFoldDB" id="A0A845HF91"/>
<feature type="binding site" evidence="11">
    <location>
        <position position="170"/>
    </location>
    <ligand>
        <name>Mg(2+)</name>
        <dbReference type="ChEBI" id="CHEBI:18420"/>
    </ligand>
</feature>
<accession>A0A845HF91</accession>
<dbReference type="InterPro" id="IPR003374">
    <property type="entry name" value="ApbE-like_sf"/>
</dbReference>
<gene>
    <name evidence="12" type="ORF">GTP81_11920</name>
</gene>
<comment type="cofactor">
    <cofactor evidence="11">
        <name>Mg(2+)</name>
        <dbReference type="ChEBI" id="CHEBI:18420"/>
    </cofactor>
    <cofactor evidence="11">
        <name>Mn(2+)</name>
        <dbReference type="ChEBI" id="CHEBI:29035"/>
    </cofactor>
    <text evidence="11">Magnesium. Can also use manganese.</text>
</comment>
<keyword evidence="6 10" id="KW-0274">FAD</keyword>
<dbReference type="InterPro" id="IPR024932">
    <property type="entry name" value="ApbE"/>
</dbReference>
<dbReference type="Pfam" id="PF02424">
    <property type="entry name" value="ApbE"/>
    <property type="match status" value="1"/>
</dbReference>